<dbReference type="PRINTS" id="PR00690">
    <property type="entry name" value="ADHESNFAMILY"/>
</dbReference>
<evidence type="ECO:0000313" key="10">
    <source>
        <dbReference type="Proteomes" id="UP000626026"/>
    </source>
</evidence>
<evidence type="ECO:0000256" key="2">
    <source>
        <dbReference type="ARBA" id="ARBA00011028"/>
    </source>
</evidence>
<comment type="caution">
    <text evidence="9">The sequence shown here is derived from an EMBL/GenBank/DDBJ whole genome shotgun (WGS) entry which is preliminary data.</text>
</comment>
<feature type="region of interest" description="Disordered" evidence="7">
    <location>
        <begin position="112"/>
        <end position="131"/>
    </location>
</feature>
<name>A0ABR7RL69_9PROT</name>
<keyword evidence="10" id="KW-1185">Reference proteome</keyword>
<dbReference type="InterPro" id="IPR050492">
    <property type="entry name" value="Bact_metal-bind_prot9"/>
</dbReference>
<dbReference type="RefSeq" id="WP_187784503.1">
    <property type="nucleotide sequence ID" value="NZ_JACTVA010000016.1"/>
</dbReference>
<proteinExistence type="inferred from homology"/>
<feature type="chain" id="PRO_5045911275" evidence="8">
    <location>
        <begin position="25"/>
        <end position="302"/>
    </location>
</feature>
<evidence type="ECO:0000256" key="1">
    <source>
        <dbReference type="ARBA" id="ARBA00004196"/>
    </source>
</evidence>
<dbReference type="EMBL" id="JACTVA010000016">
    <property type="protein sequence ID" value="MBC9207334.1"/>
    <property type="molecule type" value="Genomic_DNA"/>
</dbReference>
<comment type="similarity">
    <text evidence="2 6">Belongs to the bacterial solute-binding protein 9 family.</text>
</comment>
<keyword evidence="5 8" id="KW-0732">Signal</keyword>
<dbReference type="Pfam" id="PF01297">
    <property type="entry name" value="ZnuA"/>
    <property type="match status" value="1"/>
</dbReference>
<evidence type="ECO:0000256" key="8">
    <source>
        <dbReference type="SAM" id="SignalP"/>
    </source>
</evidence>
<keyword evidence="3 6" id="KW-0813">Transport</keyword>
<keyword evidence="4" id="KW-0479">Metal-binding</keyword>
<evidence type="ECO:0000256" key="7">
    <source>
        <dbReference type="SAM" id="MobiDB-lite"/>
    </source>
</evidence>
<evidence type="ECO:0000256" key="3">
    <source>
        <dbReference type="ARBA" id="ARBA00022448"/>
    </source>
</evidence>
<dbReference type="SUPFAM" id="SSF53807">
    <property type="entry name" value="Helical backbone' metal receptor"/>
    <property type="match status" value="1"/>
</dbReference>
<dbReference type="Proteomes" id="UP000626026">
    <property type="component" value="Unassembled WGS sequence"/>
</dbReference>
<comment type="subcellular location">
    <subcellularLocation>
        <location evidence="1">Cell envelope</location>
    </subcellularLocation>
</comment>
<evidence type="ECO:0000256" key="5">
    <source>
        <dbReference type="ARBA" id="ARBA00022729"/>
    </source>
</evidence>
<feature type="signal peptide" evidence="8">
    <location>
        <begin position="1"/>
        <end position="24"/>
    </location>
</feature>
<protein>
    <submittedName>
        <fullName evidence="9">Zinc ABC transporter substrate-binding protein</fullName>
    </submittedName>
</protein>
<dbReference type="Gene3D" id="3.40.50.1980">
    <property type="entry name" value="Nitrogenase molybdenum iron protein domain"/>
    <property type="match status" value="2"/>
</dbReference>
<organism evidence="9 10">
    <name type="scientific">Teichococcus aerophilus</name>
    <dbReference type="NCBI Taxonomy" id="1224513"/>
    <lineage>
        <taxon>Bacteria</taxon>
        <taxon>Pseudomonadati</taxon>
        <taxon>Pseudomonadota</taxon>
        <taxon>Alphaproteobacteria</taxon>
        <taxon>Acetobacterales</taxon>
        <taxon>Roseomonadaceae</taxon>
        <taxon>Roseomonas</taxon>
    </lineage>
</organism>
<accession>A0ABR7RL69</accession>
<dbReference type="InterPro" id="IPR006127">
    <property type="entry name" value="ZnuA-like"/>
</dbReference>
<sequence>MQRRALLALSLATPFLGRAALAQAAPLPVVASFSILGDMVKQVGVDRVAVRTIAGPDVDAHSFQPRPSDAEAVRQARLVVRNGLGFDTWLDRLVRSSGYRGTVATASQGVTPRAMQDSGHGGHGHSHAQDPHAWQDLRNGQAYIRTIAAALAEADAAGADTYRTNADAYLARLAALDAWVRAQVDTVPQPRRRVVTSHDAFGYFAVAYGVEFLAPQGVSTESEPSAAEVARLIRLLKQQNISAVFLENMANPATLQRLATEAGITVKGRLFSDALSTPSGPAPTYEAMFRHNVGLLIPAMKG</sequence>
<evidence type="ECO:0000256" key="4">
    <source>
        <dbReference type="ARBA" id="ARBA00022723"/>
    </source>
</evidence>
<gene>
    <name evidence="9" type="ORF">IBL26_10840</name>
</gene>
<evidence type="ECO:0000313" key="9">
    <source>
        <dbReference type="EMBL" id="MBC9207334.1"/>
    </source>
</evidence>
<dbReference type="PANTHER" id="PTHR42953">
    <property type="entry name" value="HIGH-AFFINITY ZINC UPTAKE SYSTEM PROTEIN ZNUA-RELATED"/>
    <property type="match status" value="1"/>
</dbReference>
<dbReference type="InterPro" id="IPR006128">
    <property type="entry name" value="Lipoprotein_PsaA-like"/>
</dbReference>
<dbReference type="InterPro" id="IPR006129">
    <property type="entry name" value="AdhesinB"/>
</dbReference>
<dbReference type="PRINTS" id="PR00691">
    <property type="entry name" value="ADHESINB"/>
</dbReference>
<dbReference type="PANTHER" id="PTHR42953:SF1">
    <property type="entry name" value="METAL-BINDING PROTEIN HI_0362-RELATED"/>
    <property type="match status" value="1"/>
</dbReference>
<evidence type="ECO:0000256" key="6">
    <source>
        <dbReference type="RuleBase" id="RU003512"/>
    </source>
</evidence>
<reference evidence="9 10" key="1">
    <citation type="journal article" date="2013" name="Int. J. Syst. Evol. Microbiol.">
        <title>Roseomonas aerophila sp. nov., isolated from air.</title>
        <authorList>
            <person name="Kim S.J."/>
            <person name="Weon H.Y."/>
            <person name="Ahn J.H."/>
            <person name="Hong S.B."/>
            <person name="Seok S.J."/>
            <person name="Whang K.S."/>
            <person name="Kwon S.W."/>
        </authorList>
    </citation>
    <scope>NUCLEOTIDE SEQUENCE [LARGE SCALE GENOMIC DNA]</scope>
    <source>
        <strain evidence="9 10">NBRC 108923</strain>
    </source>
</reference>